<dbReference type="HOGENOM" id="CLU_2546544_0_0_1"/>
<evidence type="ECO:0000313" key="2">
    <source>
        <dbReference type="Proteomes" id="UP000026962"/>
    </source>
</evidence>
<organism evidence="1">
    <name type="scientific">Oryza punctata</name>
    <name type="common">Red rice</name>
    <dbReference type="NCBI Taxonomy" id="4537"/>
    <lineage>
        <taxon>Eukaryota</taxon>
        <taxon>Viridiplantae</taxon>
        <taxon>Streptophyta</taxon>
        <taxon>Embryophyta</taxon>
        <taxon>Tracheophyta</taxon>
        <taxon>Spermatophyta</taxon>
        <taxon>Magnoliopsida</taxon>
        <taxon>Liliopsida</taxon>
        <taxon>Poales</taxon>
        <taxon>Poaceae</taxon>
        <taxon>BOP clade</taxon>
        <taxon>Oryzoideae</taxon>
        <taxon>Oryzeae</taxon>
        <taxon>Oryzinae</taxon>
        <taxon>Oryza</taxon>
    </lineage>
</organism>
<evidence type="ECO:0000313" key="1">
    <source>
        <dbReference type="EnsemblPlants" id="OPUNC02G24750.2"/>
    </source>
</evidence>
<reference evidence="1" key="1">
    <citation type="submission" date="2015-04" db="UniProtKB">
        <authorList>
            <consortium name="EnsemblPlants"/>
        </authorList>
    </citation>
    <scope>IDENTIFICATION</scope>
</reference>
<protein>
    <submittedName>
        <fullName evidence="1">Uncharacterized protein</fullName>
    </submittedName>
</protein>
<accession>A0A0E0K3C5</accession>
<dbReference type="Proteomes" id="UP000026962">
    <property type="component" value="Chromosome 2"/>
</dbReference>
<dbReference type="Gramene" id="OPUNC02G24750.2">
    <property type="protein sequence ID" value="OPUNC02G24750.2"/>
    <property type="gene ID" value="OPUNC02G24750"/>
</dbReference>
<keyword evidence="2" id="KW-1185">Reference proteome</keyword>
<proteinExistence type="predicted"/>
<dbReference type="EnsemblPlants" id="OPUNC02G24750.2">
    <property type="protein sequence ID" value="OPUNC02G24750.2"/>
    <property type="gene ID" value="OPUNC02G24750"/>
</dbReference>
<sequence length="83" mass="9263">MVSCQELGVGPNFSIQKATDVLYVNHQECKEVSFVEVAVPASSPDVECPFLSTPLLPLPECLNLALLPRWQCYGSSFMRFRID</sequence>
<dbReference type="AlphaFoldDB" id="A0A0E0K3C5"/>
<name>A0A0E0K3C5_ORYPU</name>
<reference evidence="1" key="2">
    <citation type="submission" date="2018-05" db="EMBL/GenBank/DDBJ databases">
        <title>OpunRS2 (Oryza punctata Reference Sequence Version 2).</title>
        <authorList>
            <person name="Zhang J."/>
            <person name="Kudrna D."/>
            <person name="Lee S."/>
            <person name="Talag J."/>
            <person name="Welchert J."/>
            <person name="Wing R.A."/>
        </authorList>
    </citation>
    <scope>NUCLEOTIDE SEQUENCE [LARGE SCALE GENOMIC DNA]</scope>
</reference>